<dbReference type="GO" id="GO:0032451">
    <property type="term" value="F:demethylase activity"/>
    <property type="evidence" value="ECO:0007669"/>
    <property type="project" value="TreeGrafter"/>
</dbReference>
<evidence type="ECO:0000313" key="12">
    <source>
        <dbReference type="EMBL" id="KYR01619.1"/>
    </source>
</evidence>
<dbReference type="OrthoDB" id="409189at2759"/>
<comment type="subcellular location">
    <subcellularLocation>
        <location evidence="3">Cytoplasm</location>
    </subcellularLocation>
</comment>
<dbReference type="GO" id="GO:0071949">
    <property type="term" value="F:FAD binding"/>
    <property type="evidence" value="ECO:0007669"/>
    <property type="project" value="TreeGrafter"/>
</dbReference>
<comment type="caution">
    <text evidence="12">The sequence shown here is derived from an EMBL/GenBank/DDBJ whole genome shotgun (WGS) entry which is preliminary data.</text>
</comment>
<evidence type="ECO:0000256" key="7">
    <source>
        <dbReference type="ARBA" id="ARBA00022643"/>
    </source>
</evidence>
<keyword evidence="6" id="KW-0285">Flavoprotein</keyword>
<proteinExistence type="inferred from homology"/>
<keyword evidence="10" id="KW-0560">Oxidoreductase</keyword>
<dbReference type="FunCoup" id="A0A152A5V6">
    <property type="interactions" value="30"/>
</dbReference>
<keyword evidence="5" id="KW-0963">Cytoplasm</keyword>
<reference evidence="12 13" key="1">
    <citation type="submission" date="2015-12" db="EMBL/GenBank/DDBJ databases">
        <title>Dictyostelia acquired genes for synthesis and detection of signals that induce cell-type specialization by lateral gene transfer from prokaryotes.</title>
        <authorList>
            <person name="Gloeckner G."/>
            <person name="Schaap P."/>
        </authorList>
    </citation>
    <scope>NUCLEOTIDE SEQUENCE [LARGE SCALE GENOMIC DNA]</scope>
    <source>
        <strain evidence="12 13">TK</strain>
    </source>
</reference>
<dbReference type="InParanoid" id="A0A152A5V6"/>
<evidence type="ECO:0000256" key="4">
    <source>
        <dbReference type="ARBA" id="ARBA00007762"/>
    </source>
</evidence>
<evidence type="ECO:0000256" key="6">
    <source>
        <dbReference type="ARBA" id="ARBA00022630"/>
    </source>
</evidence>
<accession>A0A152A5V6</accession>
<dbReference type="PANTHER" id="PTHR31457:SF2">
    <property type="entry name" value="CYANOCOBALAMIN REDUCTASE _ ALKYLCOBALAMIN DEALKYLASE"/>
    <property type="match status" value="1"/>
</dbReference>
<evidence type="ECO:0000256" key="10">
    <source>
        <dbReference type="ARBA" id="ARBA00023002"/>
    </source>
</evidence>
<evidence type="ECO:0000256" key="5">
    <source>
        <dbReference type="ARBA" id="ARBA00022490"/>
    </source>
</evidence>
<dbReference type="GO" id="GO:0005737">
    <property type="term" value="C:cytoplasm"/>
    <property type="evidence" value="ECO:0007669"/>
    <property type="project" value="UniProtKB-SubCell"/>
</dbReference>
<evidence type="ECO:0000256" key="1">
    <source>
        <dbReference type="ARBA" id="ARBA00001917"/>
    </source>
</evidence>
<dbReference type="Proteomes" id="UP000076078">
    <property type="component" value="Unassembled WGS sequence"/>
</dbReference>
<evidence type="ECO:0000256" key="2">
    <source>
        <dbReference type="ARBA" id="ARBA00001974"/>
    </source>
</evidence>
<dbReference type="InterPro" id="IPR032037">
    <property type="entry name" value="MMACHC"/>
</dbReference>
<sequence>MTDIFKLIEDLKVDFKVKGFDIVSPFKVQDYNNNALHKINDYGRNSALGLIIGCTKQFWEHFNRYIIEQAEIPKDPMNSFCKDTIEQVIKNNVPIHQYQHELLYDWNSPRSGKYVHIQTCGHFAGIAQYDKEIMWSVHPEYGLWFVFRAVLVVNVEFNPESLPQLPTEPILTVPVKNRMKALTQQAIEEGWANLETRLQIRDCCPIGKEKYRYSGDMFDYFYPISRTSREVLETIRSNQKVEK</sequence>
<dbReference type="OMA" id="YVHIQTC"/>
<evidence type="ECO:0000256" key="8">
    <source>
        <dbReference type="ARBA" id="ARBA00022827"/>
    </source>
</evidence>
<keyword evidence="13" id="KW-1185">Reference proteome</keyword>
<evidence type="ECO:0000256" key="11">
    <source>
        <dbReference type="ARBA" id="ARBA00031313"/>
    </source>
</evidence>
<name>A0A152A5V6_TIELA</name>
<comment type="similarity">
    <text evidence="4">Belongs to the MMACHC family.</text>
</comment>
<evidence type="ECO:0000313" key="13">
    <source>
        <dbReference type="Proteomes" id="UP000076078"/>
    </source>
</evidence>
<evidence type="ECO:0000256" key="9">
    <source>
        <dbReference type="ARBA" id="ARBA00022857"/>
    </source>
</evidence>
<gene>
    <name evidence="12" type="ORF">DLAC_01619</name>
</gene>
<comment type="cofactor">
    <cofactor evidence="1">
        <name>FMN</name>
        <dbReference type="ChEBI" id="CHEBI:58210"/>
    </cofactor>
</comment>
<dbReference type="GO" id="GO:0033787">
    <property type="term" value="F:cyanocobalamin reductase (cyanide-eliminating) (NADP+) activity"/>
    <property type="evidence" value="ECO:0007669"/>
    <property type="project" value="TreeGrafter"/>
</dbReference>
<dbReference type="GO" id="GO:0009235">
    <property type="term" value="P:cobalamin metabolic process"/>
    <property type="evidence" value="ECO:0007669"/>
    <property type="project" value="TreeGrafter"/>
</dbReference>
<protein>
    <recommendedName>
        <fullName evidence="11">Cyanocobalamin reductase (cyanide-eliminating)</fullName>
    </recommendedName>
</protein>
<dbReference type="Pfam" id="PF16690">
    <property type="entry name" value="MMACHC"/>
    <property type="match status" value="1"/>
</dbReference>
<keyword evidence="8" id="KW-0274">FAD</keyword>
<keyword evidence="7" id="KW-0288">FMN</keyword>
<comment type="cofactor">
    <cofactor evidence="2">
        <name>FAD</name>
        <dbReference type="ChEBI" id="CHEBI:57692"/>
    </cofactor>
</comment>
<keyword evidence="9" id="KW-0521">NADP</keyword>
<dbReference type="AlphaFoldDB" id="A0A152A5V6"/>
<evidence type="ECO:0000256" key="3">
    <source>
        <dbReference type="ARBA" id="ARBA00004496"/>
    </source>
</evidence>
<dbReference type="EMBL" id="LODT01000006">
    <property type="protein sequence ID" value="KYR01619.1"/>
    <property type="molecule type" value="Genomic_DNA"/>
</dbReference>
<dbReference type="PANTHER" id="PTHR31457">
    <property type="entry name" value="METHYLMALONIC ACIDURIA AND HOMOCYSTINURIA TYPE C PROTEIN"/>
    <property type="match status" value="1"/>
</dbReference>
<organism evidence="12 13">
    <name type="scientific">Tieghemostelium lacteum</name>
    <name type="common">Slime mold</name>
    <name type="synonym">Dictyostelium lacteum</name>
    <dbReference type="NCBI Taxonomy" id="361077"/>
    <lineage>
        <taxon>Eukaryota</taxon>
        <taxon>Amoebozoa</taxon>
        <taxon>Evosea</taxon>
        <taxon>Eumycetozoa</taxon>
        <taxon>Dictyostelia</taxon>
        <taxon>Dictyosteliales</taxon>
        <taxon>Raperosteliaceae</taxon>
        <taxon>Tieghemostelium</taxon>
    </lineage>
</organism>